<sequence>MQNLKRRTEGELQMARPIKQGLDYFPLDVHLDDKFKFIEIKYKLEGFAVVIKLLQKIYSSGYWCKWTEDEALLFSDDLRTNVDLVNAVVNECLSREVFDKNLYEKHKILTSRGIQKRYKEIASRRKHVEVIKEYLVIDGINGINDNINKVNDNIMSSVCKQDEDNSTQSKVKESKEKETNKYIHDLYEHYNSKNIIKHQKLTDSMKRSAKAMLRDYTFETLKKAIDNYAEVLASENHYFSHKFPFADFMRDKDIRKFVDEAEPLINFAARKPKNHPVIQAIQPDSRDKEIEFQRWVQAGNDPAEFNWQL</sequence>
<dbReference type="EMBL" id="VTES01000011">
    <property type="protein sequence ID" value="TYS57901.1"/>
    <property type="molecule type" value="Genomic_DNA"/>
</dbReference>
<dbReference type="Pfam" id="PF14297">
    <property type="entry name" value="Lin1244_N"/>
    <property type="match status" value="1"/>
</dbReference>
<dbReference type="PANTHER" id="PTHR39196:SF1">
    <property type="entry name" value="PRIMOSOME, DNAD SUBUNIT"/>
    <property type="match status" value="1"/>
</dbReference>
<name>A0A5D4S5U2_9BACI</name>
<evidence type="ECO:0000313" key="3">
    <source>
        <dbReference type="Proteomes" id="UP000323732"/>
    </source>
</evidence>
<gene>
    <name evidence="2" type="ORF">FZD47_23995</name>
</gene>
<dbReference type="Proteomes" id="UP000323732">
    <property type="component" value="Unassembled WGS sequence"/>
</dbReference>
<accession>A0A5D4S5U2</accession>
<comment type="caution">
    <text evidence="2">The sequence shown here is derived from an EMBL/GenBank/DDBJ whole genome shotgun (WGS) entry which is preliminary data.</text>
</comment>
<dbReference type="PANTHER" id="PTHR39196">
    <property type="entry name" value="PRIMOSOME, DNAD SUBUNIT"/>
    <property type="match status" value="1"/>
</dbReference>
<evidence type="ECO:0000313" key="2">
    <source>
        <dbReference type="EMBL" id="TYS57901.1"/>
    </source>
</evidence>
<reference evidence="2 3" key="1">
    <citation type="submission" date="2019-08" db="EMBL/GenBank/DDBJ databases">
        <title>Bacillus genomes from the desert of Cuatro Cienegas, Coahuila.</title>
        <authorList>
            <person name="Olmedo-Alvarez G."/>
        </authorList>
    </citation>
    <scope>NUCLEOTIDE SEQUENCE [LARGE SCALE GENOMIC DNA]</scope>
    <source>
        <strain evidence="2 3">CH37_1T</strain>
    </source>
</reference>
<organism evidence="2 3">
    <name type="scientific">Bacillus infantis</name>
    <dbReference type="NCBI Taxonomy" id="324767"/>
    <lineage>
        <taxon>Bacteria</taxon>
        <taxon>Bacillati</taxon>
        <taxon>Bacillota</taxon>
        <taxon>Bacilli</taxon>
        <taxon>Bacillales</taxon>
        <taxon>Bacillaceae</taxon>
        <taxon>Bacillus</taxon>
    </lineage>
</organism>
<proteinExistence type="predicted"/>
<protein>
    <submittedName>
        <fullName evidence="2">DUF4373 domain-containing protein</fullName>
    </submittedName>
</protein>
<feature type="domain" description="Lin1244/Lin1753-like N-terminal" evidence="1">
    <location>
        <begin position="24"/>
        <end position="114"/>
    </location>
</feature>
<dbReference type="AlphaFoldDB" id="A0A5D4S5U2"/>
<dbReference type="InterPro" id="IPR025400">
    <property type="entry name" value="Lin1244/Lin1753-like_N"/>
</dbReference>
<evidence type="ECO:0000259" key="1">
    <source>
        <dbReference type="Pfam" id="PF14297"/>
    </source>
</evidence>